<keyword evidence="11" id="KW-0269">Exonuclease</keyword>
<keyword evidence="9" id="KW-0547">Nucleotide-binding</keyword>
<dbReference type="OrthoDB" id="247245at2759"/>
<evidence type="ECO:0000256" key="5">
    <source>
        <dbReference type="ARBA" id="ARBA00022695"/>
    </source>
</evidence>
<dbReference type="CDD" id="cd02022">
    <property type="entry name" value="DPCK"/>
    <property type="match status" value="1"/>
</dbReference>
<evidence type="ECO:0000256" key="15">
    <source>
        <dbReference type="ARBA" id="ARBA00023004"/>
    </source>
</evidence>
<evidence type="ECO:0000256" key="16">
    <source>
        <dbReference type="ARBA" id="ARBA00023211"/>
    </source>
</evidence>
<keyword evidence="7" id="KW-0540">Nuclease</keyword>
<dbReference type="GO" id="GO:0009055">
    <property type="term" value="F:electron transfer activity"/>
    <property type="evidence" value="ECO:0007669"/>
    <property type="project" value="InterPro"/>
</dbReference>
<sequence length="395" mass="44320">MGKSTTAKMFADEGVPVWDADEVVHDLYSEGGAGVEPVAALCPDCRTCHGIDRKKLRSWIGQDKTRLEALENTVHPLVTENRRKFLSTTDAEIVLLDIPLLYETGAEKFCQAVVVVSAPPDEQRRRVLVRPDQTEENFRALLSRQMPDAEKRSRADYVIQTTTLQNAKDQIVLDTETTGFDPETGDRIVEIGAIELIGHIATDQKFHRYINPERAMPDDAKAVHGLDDEFLKDKPVFRDIGQAFLEFVGDAPLIIHNAAFDMRFINAELRWAGLPVIREDRAIDTLAIARRKFPGAPASLDALCRRFGIDNSARTVHGALVDSEILAEVYLELIGGRQPDFALTHAPDTETEKNTSWKPSLRPKPLAPRLTEAERMTHQAFINEIGAEELWRHRS</sequence>
<evidence type="ECO:0000256" key="7">
    <source>
        <dbReference type="ARBA" id="ARBA00022722"/>
    </source>
</evidence>
<evidence type="ECO:0000256" key="1">
    <source>
        <dbReference type="ARBA" id="ARBA00001936"/>
    </source>
</evidence>
<dbReference type="PROSITE" id="PS51007">
    <property type="entry name" value="CYTC"/>
    <property type="match status" value="1"/>
</dbReference>
<evidence type="ECO:0000256" key="12">
    <source>
        <dbReference type="ARBA" id="ARBA00022840"/>
    </source>
</evidence>
<dbReference type="GO" id="GO:0008408">
    <property type="term" value="F:3'-5' exonuclease activity"/>
    <property type="evidence" value="ECO:0007669"/>
    <property type="project" value="TreeGrafter"/>
</dbReference>
<keyword evidence="15" id="KW-0408">Iron</keyword>
<dbReference type="PROSITE" id="PS51219">
    <property type="entry name" value="DPCK"/>
    <property type="match status" value="1"/>
</dbReference>
<organism evidence="17">
    <name type="scientific">Cyprideis torosa</name>
    <dbReference type="NCBI Taxonomy" id="163714"/>
    <lineage>
        <taxon>Eukaryota</taxon>
        <taxon>Metazoa</taxon>
        <taxon>Ecdysozoa</taxon>
        <taxon>Arthropoda</taxon>
        <taxon>Crustacea</taxon>
        <taxon>Oligostraca</taxon>
        <taxon>Ostracoda</taxon>
        <taxon>Podocopa</taxon>
        <taxon>Podocopida</taxon>
        <taxon>Cytherocopina</taxon>
        <taxon>Cytheroidea</taxon>
        <taxon>Cytherideidae</taxon>
        <taxon>Cyprideis</taxon>
    </lineage>
</organism>
<dbReference type="GO" id="GO:0020037">
    <property type="term" value="F:heme binding"/>
    <property type="evidence" value="ECO:0007669"/>
    <property type="project" value="InterPro"/>
</dbReference>
<keyword evidence="13" id="KW-0460">Magnesium</keyword>
<evidence type="ECO:0000256" key="14">
    <source>
        <dbReference type="ARBA" id="ARBA00022932"/>
    </source>
</evidence>
<evidence type="ECO:0000256" key="13">
    <source>
        <dbReference type="ARBA" id="ARBA00022842"/>
    </source>
</evidence>
<dbReference type="GO" id="GO:0045004">
    <property type="term" value="P:DNA replication proofreading"/>
    <property type="evidence" value="ECO:0007669"/>
    <property type="project" value="TreeGrafter"/>
</dbReference>
<dbReference type="NCBIfam" id="TIGR01406">
    <property type="entry name" value="dnaQ_proteo"/>
    <property type="match status" value="1"/>
</dbReference>
<gene>
    <name evidence="17" type="ORF">CTOB1V02_LOCUS13784</name>
</gene>
<accession>A0A7R8WSG0</accession>
<comment type="cofactor">
    <cofactor evidence="2">
        <name>Mg(2+)</name>
        <dbReference type="ChEBI" id="CHEBI:18420"/>
    </cofactor>
</comment>
<dbReference type="Pfam" id="PF00929">
    <property type="entry name" value="RNase_T"/>
    <property type="match status" value="1"/>
</dbReference>
<dbReference type="InterPro" id="IPR027417">
    <property type="entry name" value="P-loop_NTPase"/>
</dbReference>
<dbReference type="AlphaFoldDB" id="A0A7R8WSG0"/>
<dbReference type="InterPro" id="IPR006054">
    <property type="entry name" value="DnaQ"/>
</dbReference>
<evidence type="ECO:0000256" key="6">
    <source>
        <dbReference type="ARBA" id="ARBA00022705"/>
    </source>
</evidence>
<evidence type="ECO:0000256" key="8">
    <source>
        <dbReference type="ARBA" id="ARBA00022723"/>
    </source>
</evidence>
<dbReference type="GO" id="GO:0005829">
    <property type="term" value="C:cytosol"/>
    <property type="evidence" value="ECO:0007669"/>
    <property type="project" value="TreeGrafter"/>
</dbReference>
<keyword evidence="16" id="KW-0464">Manganese</keyword>
<dbReference type="InterPro" id="IPR001977">
    <property type="entry name" value="Depp_CoAkinase"/>
</dbReference>
<dbReference type="InterPro" id="IPR006309">
    <property type="entry name" value="DnaQ_proteo"/>
</dbReference>
<evidence type="ECO:0000256" key="9">
    <source>
        <dbReference type="ARBA" id="ARBA00022741"/>
    </source>
</evidence>
<evidence type="ECO:0000256" key="4">
    <source>
        <dbReference type="ARBA" id="ARBA00022679"/>
    </source>
</evidence>
<keyword evidence="6" id="KW-0235">DNA replication</keyword>
<dbReference type="PANTHER" id="PTHR30231">
    <property type="entry name" value="DNA POLYMERASE III SUBUNIT EPSILON"/>
    <property type="match status" value="1"/>
</dbReference>
<keyword evidence="4" id="KW-0808">Transferase</keyword>
<dbReference type="Gene3D" id="3.40.50.300">
    <property type="entry name" value="P-loop containing nucleotide triphosphate hydrolases"/>
    <property type="match status" value="1"/>
</dbReference>
<keyword evidence="12" id="KW-0067">ATP-binding</keyword>
<dbReference type="SMART" id="SM00479">
    <property type="entry name" value="EXOIII"/>
    <property type="match status" value="1"/>
</dbReference>
<evidence type="ECO:0000256" key="3">
    <source>
        <dbReference type="ARBA" id="ARBA00020352"/>
    </source>
</evidence>
<dbReference type="HAMAP" id="MF_00376">
    <property type="entry name" value="Dephospho_CoA_kinase"/>
    <property type="match status" value="1"/>
</dbReference>
<dbReference type="PANTHER" id="PTHR30231:SF41">
    <property type="entry name" value="DNA POLYMERASE III SUBUNIT EPSILON"/>
    <property type="match status" value="1"/>
</dbReference>
<dbReference type="Pfam" id="PF01121">
    <property type="entry name" value="CoaE"/>
    <property type="match status" value="1"/>
</dbReference>
<keyword evidence="10" id="KW-0378">Hydrolase</keyword>
<dbReference type="SUPFAM" id="SSF53098">
    <property type="entry name" value="Ribonuclease H-like"/>
    <property type="match status" value="1"/>
</dbReference>
<name>A0A7R8WSG0_9CRUS</name>
<dbReference type="GO" id="GO:0004140">
    <property type="term" value="F:dephospho-CoA kinase activity"/>
    <property type="evidence" value="ECO:0007669"/>
    <property type="project" value="InterPro"/>
</dbReference>
<dbReference type="NCBIfam" id="TIGR00152">
    <property type="entry name" value="dephospho-CoA kinase"/>
    <property type="match status" value="1"/>
</dbReference>
<dbReference type="CDD" id="cd06131">
    <property type="entry name" value="DNA_pol_III_epsilon_Ecoli_like"/>
    <property type="match status" value="1"/>
</dbReference>
<keyword evidence="14" id="KW-0239">DNA-directed DNA polymerase</keyword>
<reference evidence="17" key="1">
    <citation type="submission" date="2020-11" db="EMBL/GenBank/DDBJ databases">
        <authorList>
            <person name="Tran Van P."/>
        </authorList>
    </citation>
    <scope>NUCLEOTIDE SEQUENCE</scope>
</reference>
<evidence type="ECO:0000256" key="10">
    <source>
        <dbReference type="ARBA" id="ARBA00022801"/>
    </source>
</evidence>
<dbReference type="Gene3D" id="3.30.420.10">
    <property type="entry name" value="Ribonuclease H-like superfamily/Ribonuclease H"/>
    <property type="match status" value="1"/>
</dbReference>
<comment type="cofactor">
    <cofactor evidence="1">
        <name>Mn(2+)</name>
        <dbReference type="ChEBI" id="CHEBI:29035"/>
    </cofactor>
</comment>
<dbReference type="InterPro" id="IPR013520">
    <property type="entry name" value="Ribonucl_H"/>
</dbReference>
<keyword evidence="8" id="KW-0479">Metal-binding</keyword>
<dbReference type="InterPro" id="IPR036397">
    <property type="entry name" value="RNaseH_sf"/>
</dbReference>
<keyword evidence="5" id="KW-0548">Nucleotidyltransferase</keyword>
<evidence type="ECO:0000256" key="2">
    <source>
        <dbReference type="ARBA" id="ARBA00001946"/>
    </source>
</evidence>
<evidence type="ECO:0000256" key="11">
    <source>
        <dbReference type="ARBA" id="ARBA00022839"/>
    </source>
</evidence>
<evidence type="ECO:0000313" key="17">
    <source>
        <dbReference type="EMBL" id="CAD7235969.1"/>
    </source>
</evidence>
<dbReference type="FunFam" id="3.30.420.10:FF:000012">
    <property type="entry name" value="DNA polymerase III subunit epsilon"/>
    <property type="match status" value="1"/>
</dbReference>
<dbReference type="GO" id="GO:0003887">
    <property type="term" value="F:DNA-directed DNA polymerase activity"/>
    <property type="evidence" value="ECO:0007669"/>
    <property type="project" value="UniProtKB-KW"/>
</dbReference>
<proteinExistence type="inferred from homology"/>
<dbReference type="InterPro" id="IPR009056">
    <property type="entry name" value="Cyt_c-like_dom"/>
</dbReference>
<dbReference type="GO" id="GO:0015937">
    <property type="term" value="P:coenzyme A biosynthetic process"/>
    <property type="evidence" value="ECO:0007669"/>
    <property type="project" value="InterPro"/>
</dbReference>
<dbReference type="SUPFAM" id="SSF52540">
    <property type="entry name" value="P-loop containing nucleoside triphosphate hydrolases"/>
    <property type="match status" value="1"/>
</dbReference>
<dbReference type="InterPro" id="IPR012337">
    <property type="entry name" value="RNaseH-like_sf"/>
</dbReference>
<dbReference type="NCBIfam" id="TIGR00573">
    <property type="entry name" value="dnaq"/>
    <property type="match status" value="1"/>
</dbReference>
<protein>
    <recommendedName>
        <fullName evidence="3">DNA polymerase III subunit epsilon</fullName>
    </recommendedName>
</protein>
<dbReference type="GO" id="GO:0005524">
    <property type="term" value="F:ATP binding"/>
    <property type="evidence" value="ECO:0007669"/>
    <property type="project" value="UniProtKB-KW"/>
</dbReference>
<dbReference type="GO" id="GO:0046872">
    <property type="term" value="F:metal ion binding"/>
    <property type="evidence" value="ECO:0007669"/>
    <property type="project" value="UniProtKB-KW"/>
</dbReference>
<dbReference type="NCBIfam" id="NF004316">
    <property type="entry name" value="PRK05711.1"/>
    <property type="match status" value="1"/>
</dbReference>
<dbReference type="GO" id="GO:0003677">
    <property type="term" value="F:DNA binding"/>
    <property type="evidence" value="ECO:0007669"/>
    <property type="project" value="InterPro"/>
</dbReference>
<dbReference type="EMBL" id="OB675779">
    <property type="protein sequence ID" value="CAD7235969.1"/>
    <property type="molecule type" value="Genomic_DNA"/>
</dbReference>